<dbReference type="PROSITE" id="PS00166">
    <property type="entry name" value="ENOYL_COA_HYDRATASE"/>
    <property type="match status" value="1"/>
</dbReference>
<dbReference type="PANTHER" id="PTHR43459">
    <property type="entry name" value="ENOYL-COA HYDRATASE"/>
    <property type="match status" value="1"/>
</dbReference>
<evidence type="ECO:0000256" key="1">
    <source>
        <dbReference type="RuleBase" id="RU003707"/>
    </source>
</evidence>
<protein>
    <submittedName>
        <fullName evidence="2">2-(1,2-epoxy-1,2-dihydrophenyl)acetyl-CoA isomerase</fullName>
        <ecNumber evidence="2">5.3.3.18</ecNumber>
    </submittedName>
</protein>
<accession>A0ABV2Q873</accession>
<dbReference type="EMBL" id="JBEPSH010000004">
    <property type="protein sequence ID" value="MET4577236.1"/>
    <property type="molecule type" value="Genomic_DNA"/>
</dbReference>
<dbReference type="InterPro" id="IPR018376">
    <property type="entry name" value="Enoyl-CoA_hyd/isom_CS"/>
</dbReference>
<dbReference type="Pfam" id="PF00378">
    <property type="entry name" value="ECH_1"/>
    <property type="match status" value="1"/>
</dbReference>
<dbReference type="InterPro" id="IPR029045">
    <property type="entry name" value="ClpP/crotonase-like_dom_sf"/>
</dbReference>
<dbReference type="Gene3D" id="3.90.226.10">
    <property type="entry name" value="2-enoyl-CoA Hydratase, Chain A, domain 1"/>
    <property type="match status" value="1"/>
</dbReference>
<keyword evidence="3" id="KW-1185">Reference proteome</keyword>
<organism evidence="2 3">
    <name type="scientific">Ottowia thiooxydans</name>
    <dbReference type="NCBI Taxonomy" id="219182"/>
    <lineage>
        <taxon>Bacteria</taxon>
        <taxon>Pseudomonadati</taxon>
        <taxon>Pseudomonadota</taxon>
        <taxon>Betaproteobacteria</taxon>
        <taxon>Burkholderiales</taxon>
        <taxon>Comamonadaceae</taxon>
        <taxon>Ottowia</taxon>
    </lineage>
</organism>
<dbReference type="SUPFAM" id="SSF52096">
    <property type="entry name" value="ClpP/crotonase"/>
    <property type="match status" value="1"/>
</dbReference>
<evidence type="ECO:0000313" key="3">
    <source>
        <dbReference type="Proteomes" id="UP001549320"/>
    </source>
</evidence>
<dbReference type="InterPro" id="IPR001753">
    <property type="entry name" value="Enoyl-CoA_hydra/iso"/>
</dbReference>
<evidence type="ECO:0000313" key="2">
    <source>
        <dbReference type="EMBL" id="MET4577236.1"/>
    </source>
</evidence>
<gene>
    <name evidence="2" type="ORF">ABIE13_002347</name>
</gene>
<keyword evidence="2" id="KW-0413">Isomerase</keyword>
<dbReference type="RefSeq" id="WP_354443441.1">
    <property type="nucleotide sequence ID" value="NZ_JBEPSH010000004.1"/>
</dbReference>
<dbReference type="CDD" id="cd06558">
    <property type="entry name" value="crotonase-like"/>
    <property type="match status" value="1"/>
</dbReference>
<dbReference type="Proteomes" id="UP001549320">
    <property type="component" value="Unassembled WGS sequence"/>
</dbReference>
<dbReference type="EC" id="5.3.3.18" evidence="2"/>
<name>A0ABV2Q873_9BURK</name>
<dbReference type="PANTHER" id="PTHR43459:SF1">
    <property type="entry name" value="EG:BACN32G11.4 PROTEIN"/>
    <property type="match status" value="1"/>
</dbReference>
<proteinExistence type="inferred from homology"/>
<dbReference type="GO" id="GO:0016853">
    <property type="term" value="F:isomerase activity"/>
    <property type="evidence" value="ECO:0007669"/>
    <property type="project" value="UniProtKB-KW"/>
</dbReference>
<comment type="caution">
    <text evidence="2">The sequence shown here is derived from an EMBL/GenBank/DDBJ whole genome shotgun (WGS) entry which is preliminary data.</text>
</comment>
<sequence>MKTQDIRSQRQDGVWKIQLHRPQSLNALTPEMAQALLAGIQQGLADPEVKLLVIQGEGRAFCAGKDREAPGTAAFVATLQAVADALVNSEKPSIAAVHGWAVGAGLELALNCDLVIASDQARFKLPEAQLGLPGTGGVHALLPRLIGLSRAKALLWFGQEFSADQALQWGLLWSVVPPERLEAEVTACAEHLTRADPKALGRVKSLLHQSVLRDFQTTLDGESVPD</sequence>
<reference evidence="2 3" key="1">
    <citation type="submission" date="2024-06" db="EMBL/GenBank/DDBJ databases">
        <title>Sorghum-associated microbial communities from plants grown in Nebraska, USA.</title>
        <authorList>
            <person name="Schachtman D."/>
        </authorList>
    </citation>
    <scope>NUCLEOTIDE SEQUENCE [LARGE SCALE GENOMIC DNA]</scope>
    <source>
        <strain evidence="2 3">2709</strain>
    </source>
</reference>
<comment type="similarity">
    <text evidence="1">Belongs to the enoyl-CoA hydratase/isomerase family.</text>
</comment>